<reference evidence="3 4" key="1">
    <citation type="submission" date="2023-04" db="EMBL/GenBank/DDBJ databases">
        <title>Forest soil microbial communities from Buena Vista Peninsula, Colon Province, Panama.</title>
        <authorList>
            <person name="Bouskill N."/>
        </authorList>
    </citation>
    <scope>NUCLEOTIDE SEQUENCE [LARGE SCALE GENOMIC DNA]</scope>
    <source>
        <strain evidence="3 4">AC80</strain>
    </source>
</reference>
<dbReference type="InterPro" id="IPR003692">
    <property type="entry name" value="Hydantoinase_B"/>
</dbReference>
<evidence type="ECO:0000259" key="2">
    <source>
        <dbReference type="Pfam" id="PF02538"/>
    </source>
</evidence>
<dbReference type="EC" id="3.5.2.14" evidence="3"/>
<dbReference type="Pfam" id="PF02538">
    <property type="entry name" value="Hydantoinase_B"/>
    <property type="match status" value="1"/>
</dbReference>
<protein>
    <submittedName>
        <fullName evidence="3">N-methylhydantoinase B</fullName>
        <ecNumber evidence="3">3.5.2.14</ecNumber>
    </submittedName>
</protein>
<name>A0ABT6KSY9_9MYCO</name>
<accession>A0ABT6KSY9</accession>
<dbReference type="InterPro" id="IPR045079">
    <property type="entry name" value="Oxoprolinase-like"/>
</dbReference>
<feature type="region of interest" description="Disordered" evidence="1">
    <location>
        <begin position="238"/>
        <end position="259"/>
    </location>
</feature>
<evidence type="ECO:0000313" key="4">
    <source>
        <dbReference type="Proteomes" id="UP001160130"/>
    </source>
</evidence>
<proteinExistence type="predicted"/>
<dbReference type="PANTHER" id="PTHR11365">
    <property type="entry name" value="5-OXOPROLINASE RELATED"/>
    <property type="match status" value="1"/>
</dbReference>
<feature type="compositionally biased region" description="Basic and acidic residues" evidence="1">
    <location>
        <begin position="535"/>
        <end position="550"/>
    </location>
</feature>
<feature type="region of interest" description="Disordered" evidence="1">
    <location>
        <begin position="525"/>
        <end position="558"/>
    </location>
</feature>
<dbReference type="EMBL" id="JARXVE010000001">
    <property type="protein sequence ID" value="MDH6193759.1"/>
    <property type="molecule type" value="Genomic_DNA"/>
</dbReference>
<keyword evidence="3" id="KW-0378">Hydrolase</keyword>
<gene>
    <name evidence="3" type="ORF">M2272_000380</name>
</gene>
<feature type="domain" description="Hydantoinase B/oxoprolinase" evidence="2">
    <location>
        <begin position="13"/>
        <end position="533"/>
    </location>
</feature>
<keyword evidence="4" id="KW-1185">Reference proteome</keyword>
<evidence type="ECO:0000313" key="3">
    <source>
        <dbReference type="EMBL" id="MDH6193759.1"/>
    </source>
</evidence>
<organism evidence="3 4">
    <name type="scientific">Mycolicibacterium frederiksbergense</name>
    <dbReference type="NCBI Taxonomy" id="117567"/>
    <lineage>
        <taxon>Bacteria</taxon>
        <taxon>Bacillati</taxon>
        <taxon>Actinomycetota</taxon>
        <taxon>Actinomycetes</taxon>
        <taxon>Mycobacteriales</taxon>
        <taxon>Mycobacteriaceae</taxon>
        <taxon>Mycolicibacterium</taxon>
    </lineage>
</organism>
<dbReference type="Proteomes" id="UP001160130">
    <property type="component" value="Unassembled WGS sequence"/>
</dbReference>
<dbReference type="GO" id="GO:0047423">
    <property type="term" value="F:N-methylhydantoinase (ATP-hydrolyzing) activity"/>
    <property type="evidence" value="ECO:0007669"/>
    <property type="project" value="UniProtKB-EC"/>
</dbReference>
<sequence>MSTAANISPDQIDAVTFEVVAAALTSVAEEMGLVLKRSSYSPIIRDMDDFSCALFTADGDLVAQADYIPAQLGAMSLVVKAIIERWGDEIRDGDAFMCNHPYMGAMHLPDVNVVTPIFIAGRLAGWSGTAAHHIDVGGVNPGSEGPELQDLFGEGVVLPPIRLDIAGVENRDIVDLLTENIRDPLSTISDLRAQRAACRLGYRRVNDLAAQYGNDVVDAVMQRTLDVVETAVRQSLSQLPDGSGEAEGFLDDDGRTGPPTRVHVRASKTGDTLTIDISGSDAQVGGAMNVPWASARAGIVYAVRSLVAPDIGANDGLLRAVDIIAPPGTVLTPLPPAAVSIRHNTCQRFADTLIRAMTDMWPDLAVASSSVSFFCMNIGSTSPTTGRPAVMADVVGGGTGATADSDGIDGVDTYMSNVGVMPAEVVETNYRVRILRNEFMPGSQGLGQFNGGMGIRREYQILGHDQRATFYGEQTNGDFAPCGAAGGHNAQPTTVTIISPDGSQRVVNDKTSTTLAVGTIVRVETAGGGGFGPAEQRDPRQAERDRREGRLAPAPEAS</sequence>
<dbReference type="RefSeq" id="WP_280830435.1">
    <property type="nucleotide sequence ID" value="NZ_JARXVE010000001.1"/>
</dbReference>
<dbReference type="PANTHER" id="PTHR11365:SF23">
    <property type="entry name" value="HYPOTHETICAL 5-OXOPROLINASE (EUROFUNG)-RELATED"/>
    <property type="match status" value="1"/>
</dbReference>
<comment type="caution">
    <text evidence="3">The sequence shown here is derived from an EMBL/GenBank/DDBJ whole genome shotgun (WGS) entry which is preliminary data.</text>
</comment>
<evidence type="ECO:0000256" key="1">
    <source>
        <dbReference type="SAM" id="MobiDB-lite"/>
    </source>
</evidence>